<name>A0A917XE69_9ACTN</name>
<dbReference type="Gene3D" id="3.40.50.2000">
    <property type="entry name" value="Glycogen Phosphorylase B"/>
    <property type="match status" value="2"/>
</dbReference>
<dbReference type="AlphaFoldDB" id="A0A917XE69"/>
<dbReference type="SUPFAM" id="SSF53756">
    <property type="entry name" value="UDP-Glycosyltransferase/glycogen phosphorylase"/>
    <property type="match status" value="1"/>
</dbReference>
<evidence type="ECO:0000259" key="3">
    <source>
        <dbReference type="Pfam" id="PF06722"/>
    </source>
</evidence>
<dbReference type="NCBIfam" id="TIGR01426">
    <property type="entry name" value="MGT"/>
    <property type="match status" value="1"/>
</dbReference>
<protein>
    <submittedName>
        <fullName evidence="4">Macrolide-inactivating glycosyltransferase</fullName>
    </submittedName>
</protein>
<dbReference type="InterPro" id="IPR006326">
    <property type="entry name" value="UDPGT_MGT-like"/>
</dbReference>
<comment type="similarity">
    <text evidence="1">Belongs to the UDP-glycosyltransferase family.</text>
</comment>
<dbReference type="GO" id="GO:0016758">
    <property type="term" value="F:hexosyltransferase activity"/>
    <property type="evidence" value="ECO:0007669"/>
    <property type="project" value="InterPro"/>
</dbReference>
<dbReference type="RefSeq" id="WP_229713240.1">
    <property type="nucleotide sequence ID" value="NZ_BMML01000009.1"/>
</dbReference>
<accession>A0A917XE69</accession>
<dbReference type="GO" id="GO:0017000">
    <property type="term" value="P:antibiotic biosynthetic process"/>
    <property type="evidence" value="ECO:0007669"/>
    <property type="project" value="UniProtKB-ARBA"/>
</dbReference>
<keyword evidence="2" id="KW-0808">Transferase</keyword>
<evidence type="ECO:0000313" key="5">
    <source>
        <dbReference type="Proteomes" id="UP000653411"/>
    </source>
</evidence>
<dbReference type="Pfam" id="PF06722">
    <property type="entry name" value="EryCIII-like_C"/>
    <property type="match status" value="1"/>
</dbReference>
<dbReference type="InterPro" id="IPR002213">
    <property type="entry name" value="UDP_glucos_trans"/>
</dbReference>
<gene>
    <name evidence="4" type="ORF">GCM10011578_042670</name>
</gene>
<feature type="domain" description="Erythromycin biosynthesis protein CIII-like C-terminal" evidence="3">
    <location>
        <begin position="259"/>
        <end position="383"/>
    </location>
</feature>
<dbReference type="PANTHER" id="PTHR48050:SF13">
    <property type="entry name" value="STEROL 3-BETA-GLUCOSYLTRANSFERASE UGT80A2"/>
    <property type="match status" value="1"/>
</dbReference>
<dbReference type="FunFam" id="3.40.50.2000:FF:000072">
    <property type="entry name" value="Glycosyl transferase"/>
    <property type="match status" value="1"/>
</dbReference>
<sequence>MPGTSPAAPASAPPHRRADPAHIAVVNLPMQGHVNPTLAVVEELVRRGHRVTYAITEDFTHVVKAAGADPVVYPVHSDGSDAPERLAEGFARAVHASLGSLPALTRAYRHDRPDLVLYDVYGFAGLLLGARWGVPTVLCSPTHLAYDGLFPEFFDGAAGLAELPGYDALAAAFTEAGLDPARIHEVERPERAIAFLPRVFQRRADTVTAGRVAYVGPALGDRSYQGSWQPPRPDVPVLLVSLGSQFTRRPEFYRVCVEAFGDLPLHVVMAVGPDVTPELLGPLPAHFEVHAQVPQLAVLAHASVFVTHAGMGGTMEAVQHGVPMVAIPQMAEQRVNAGRIEELGLGVHLPREQVTAATLREAVLRVAKDPAVRAGVTALRTETRRSGGAPAAADLVEDALGAGR</sequence>
<dbReference type="EMBL" id="BMML01000009">
    <property type="protein sequence ID" value="GGN14823.1"/>
    <property type="molecule type" value="Genomic_DNA"/>
</dbReference>
<dbReference type="InterPro" id="IPR010610">
    <property type="entry name" value="EryCIII-like_C"/>
</dbReference>
<reference evidence="4" key="1">
    <citation type="journal article" date="2014" name="Int. J. Syst. Evol. Microbiol.">
        <title>Complete genome sequence of Corynebacterium casei LMG S-19264T (=DSM 44701T), isolated from a smear-ripened cheese.</title>
        <authorList>
            <consortium name="US DOE Joint Genome Institute (JGI-PGF)"/>
            <person name="Walter F."/>
            <person name="Albersmeier A."/>
            <person name="Kalinowski J."/>
            <person name="Ruckert C."/>
        </authorList>
    </citation>
    <scope>NUCLEOTIDE SEQUENCE</scope>
    <source>
        <strain evidence="4">CGMCC 4.7110</strain>
    </source>
</reference>
<keyword evidence="5" id="KW-1185">Reference proteome</keyword>
<dbReference type="Proteomes" id="UP000653411">
    <property type="component" value="Unassembled WGS sequence"/>
</dbReference>
<comment type="caution">
    <text evidence="4">The sequence shown here is derived from an EMBL/GenBank/DDBJ whole genome shotgun (WGS) entry which is preliminary data.</text>
</comment>
<dbReference type="InterPro" id="IPR050426">
    <property type="entry name" value="Glycosyltransferase_28"/>
</dbReference>
<evidence type="ECO:0000256" key="1">
    <source>
        <dbReference type="ARBA" id="ARBA00009995"/>
    </source>
</evidence>
<proteinExistence type="inferred from homology"/>
<dbReference type="GO" id="GO:0008194">
    <property type="term" value="F:UDP-glycosyltransferase activity"/>
    <property type="evidence" value="ECO:0007669"/>
    <property type="project" value="InterPro"/>
</dbReference>
<dbReference type="CDD" id="cd03784">
    <property type="entry name" value="GT1_Gtf-like"/>
    <property type="match status" value="1"/>
</dbReference>
<evidence type="ECO:0000313" key="4">
    <source>
        <dbReference type="EMBL" id="GGN14823.1"/>
    </source>
</evidence>
<organism evidence="4 5">
    <name type="scientific">Streptomyces fuscichromogenes</name>
    <dbReference type="NCBI Taxonomy" id="1324013"/>
    <lineage>
        <taxon>Bacteria</taxon>
        <taxon>Bacillati</taxon>
        <taxon>Actinomycetota</taxon>
        <taxon>Actinomycetes</taxon>
        <taxon>Kitasatosporales</taxon>
        <taxon>Streptomycetaceae</taxon>
        <taxon>Streptomyces</taxon>
    </lineage>
</organism>
<dbReference type="PANTHER" id="PTHR48050">
    <property type="entry name" value="STEROL 3-BETA-GLUCOSYLTRANSFERASE"/>
    <property type="match status" value="1"/>
</dbReference>
<reference evidence="4" key="2">
    <citation type="submission" date="2020-09" db="EMBL/GenBank/DDBJ databases">
        <authorList>
            <person name="Sun Q."/>
            <person name="Zhou Y."/>
        </authorList>
    </citation>
    <scope>NUCLEOTIDE SEQUENCE</scope>
    <source>
        <strain evidence="4">CGMCC 4.7110</strain>
    </source>
</reference>
<evidence type="ECO:0000256" key="2">
    <source>
        <dbReference type="ARBA" id="ARBA00022679"/>
    </source>
</evidence>